<dbReference type="GO" id="GO:0005524">
    <property type="term" value="F:ATP binding"/>
    <property type="evidence" value="ECO:0007669"/>
    <property type="project" value="InterPro"/>
</dbReference>
<keyword evidence="3" id="KW-1185">Reference proteome</keyword>
<evidence type="ECO:0000256" key="1">
    <source>
        <dbReference type="SAM" id="Coils"/>
    </source>
</evidence>
<dbReference type="Proteomes" id="UP000468766">
    <property type="component" value="Unassembled WGS sequence"/>
</dbReference>
<proteinExistence type="predicted"/>
<dbReference type="GO" id="GO:0004803">
    <property type="term" value="F:transposase activity"/>
    <property type="evidence" value="ECO:0007669"/>
    <property type="project" value="InterPro"/>
</dbReference>
<dbReference type="GO" id="GO:0004674">
    <property type="term" value="F:protein serine/threonine kinase activity"/>
    <property type="evidence" value="ECO:0007669"/>
    <property type="project" value="InterPro"/>
</dbReference>
<dbReference type="GO" id="GO:0006313">
    <property type="term" value="P:DNA transposition"/>
    <property type="evidence" value="ECO:0007669"/>
    <property type="project" value="InterPro"/>
</dbReference>
<keyword evidence="1" id="KW-0175">Coiled coil</keyword>
<dbReference type="SUPFAM" id="SSF46689">
    <property type="entry name" value="Homeodomain-like"/>
    <property type="match status" value="1"/>
</dbReference>
<feature type="coiled-coil region" evidence="1">
    <location>
        <begin position="54"/>
        <end position="88"/>
    </location>
</feature>
<dbReference type="Pfam" id="PF01527">
    <property type="entry name" value="HTH_Tnp_1"/>
    <property type="match status" value="1"/>
</dbReference>
<sequence length="99" mass="11536">MKMPRNGTRYSEEFKKNTLQLINEQGRSVQSVAKDLGVSDQTIYRWMERTKVVEDSSQSRIQELEKKLKEAEKRNVELEDTVTILKKATAFVCHDETSK</sequence>
<name>A0A6I0EWZ6_9FIRM</name>
<gene>
    <name evidence="2" type="ORF">F9B85_13850</name>
</gene>
<dbReference type="Gene3D" id="1.10.10.60">
    <property type="entry name" value="Homeodomain-like"/>
    <property type="match status" value="1"/>
</dbReference>
<dbReference type="GO" id="GO:0046872">
    <property type="term" value="F:metal ion binding"/>
    <property type="evidence" value="ECO:0007669"/>
    <property type="project" value="UniProtKB-KW"/>
</dbReference>
<protein>
    <submittedName>
        <fullName evidence="2">Transposase</fullName>
    </submittedName>
</protein>
<organism evidence="2 3">
    <name type="scientific">Heliorestis acidaminivorans</name>
    <dbReference type="NCBI Taxonomy" id="553427"/>
    <lineage>
        <taxon>Bacteria</taxon>
        <taxon>Bacillati</taxon>
        <taxon>Bacillota</taxon>
        <taxon>Clostridia</taxon>
        <taxon>Eubacteriales</taxon>
        <taxon>Heliobacteriaceae</taxon>
        <taxon>Heliorestis</taxon>
    </lineage>
</organism>
<evidence type="ECO:0000313" key="3">
    <source>
        <dbReference type="Proteomes" id="UP000468766"/>
    </source>
</evidence>
<dbReference type="GO" id="GO:0005737">
    <property type="term" value="C:cytoplasm"/>
    <property type="evidence" value="ECO:0007669"/>
    <property type="project" value="UniProtKB-SubCell"/>
</dbReference>
<accession>A0A6I0EWZ6</accession>
<dbReference type="EMBL" id="WBXO01000020">
    <property type="protein sequence ID" value="KAB2950844.1"/>
    <property type="molecule type" value="Genomic_DNA"/>
</dbReference>
<dbReference type="InterPro" id="IPR009057">
    <property type="entry name" value="Homeodomain-like_sf"/>
</dbReference>
<reference evidence="2 3" key="1">
    <citation type="submission" date="2019-10" db="EMBL/GenBank/DDBJ databases">
        <title>Whole-genome sequence of the extremophile Heliorestis acidaminivorans DSM 24790.</title>
        <authorList>
            <person name="Kyndt J.A."/>
            <person name="Meyer T.E."/>
        </authorList>
    </citation>
    <scope>NUCLEOTIDE SEQUENCE [LARGE SCALE GENOMIC DNA]</scope>
    <source>
        <strain evidence="2 3">DSM 24790</strain>
    </source>
</reference>
<dbReference type="OrthoDB" id="9813957at2"/>
<evidence type="ECO:0000313" key="2">
    <source>
        <dbReference type="EMBL" id="KAB2950844.1"/>
    </source>
</evidence>
<dbReference type="GO" id="GO:0003677">
    <property type="term" value="F:DNA binding"/>
    <property type="evidence" value="ECO:0007669"/>
    <property type="project" value="InterPro"/>
</dbReference>
<dbReference type="AlphaFoldDB" id="A0A6I0EWZ6"/>
<comment type="caution">
    <text evidence="2">The sequence shown here is derived from an EMBL/GenBank/DDBJ whole genome shotgun (WGS) entry which is preliminary data.</text>
</comment>
<dbReference type="InterPro" id="IPR002514">
    <property type="entry name" value="Transposase_8"/>
</dbReference>